<dbReference type="HOGENOM" id="CLU_2343619_0_0_10"/>
<sequence>MKKISMALMALAAVTGISSAFAFNHPFKHKANSVTYYGVGTASNFSWKLAPEGSCRGTNIPNAACTITSTYDVTGAAYNNTMPAGATIVNGAGKLHN</sequence>
<dbReference type="AlphaFoldDB" id="H1YHH7"/>
<dbReference type="OrthoDB" id="798726at2"/>
<feature type="signal peptide" evidence="1">
    <location>
        <begin position="1"/>
        <end position="22"/>
    </location>
</feature>
<dbReference type="EMBL" id="CM001403">
    <property type="protein sequence ID" value="EHQ26400.1"/>
    <property type="molecule type" value="Genomic_DNA"/>
</dbReference>
<evidence type="ECO:0000313" key="3">
    <source>
        <dbReference type="Proteomes" id="UP000002774"/>
    </source>
</evidence>
<reference evidence="2" key="1">
    <citation type="submission" date="2011-09" db="EMBL/GenBank/DDBJ databases">
        <title>The permanent draft genome of Mucilaginibacter paludis DSM 18603.</title>
        <authorList>
            <consortium name="US DOE Joint Genome Institute (JGI-PGF)"/>
            <person name="Lucas S."/>
            <person name="Han J."/>
            <person name="Lapidus A."/>
            <person name="Bruce D."/>
            <person name="Goodwin L."/>
            <person name="Pitluck S."/>
            <person name="Peters L."/>
            <person name="Kyrpides N."/>
            <person name="Mavromatis K."/>
            <person name="Ivanova N."/>
            <person name="Mikhailova N."/>
            <person name="Held B."/>
            <person name="Detter J.C."/>
            <person name="Tapia R."/>
            <person name="Han C."/>
            <person name="Land M."/>
            <person name="Hauser L."/>
            <person name="Markowitz V."/>
            <person name="Cheng J.-F."/>
            <person name="Hugenholtz P."/>
            <person name="Woyke T."/>
            <person name="Wu D."/>
            <person name="Tindall B."/>
            <person name="Brambilla E."/>
            <person name="Klenk H.-P."/>
            <person name="Eisen J.A."/>
        </authorList>
    </citation>
    <scope>NUCLEOTIDE SEQUENCE [LARGE SCALE GENOMIC DNA]</scope>
    <source>
        <strain evidence="2">DSM 18603</strain>
    </source>
</reference>
<evidence type="ECO:0000313" key="2">
    <source>
        <dbReference type="EMBL" id="EHQ26400.1"/>
    </source>
</evidence>
<dbReference type="STRING" id="714943.Mucpa_2267"/>
<keyword evidence="3" id="KW-1185">Reference proteome</keyword>
<dbReference type="RefSeq" id="WP_008506468.1">
    <property type="nucleotide sequence ID" value="NZ_CM001403.1"/>
</dbReference>
<dbReference type="Proteomes" id="UP000002774">
    <property type="component" value="Chromosome"/>
</dbReference>
<feature type="chain" id="PRO_5003559103" evidence="1">
    <location>
        <begin position="23"/>
        <end position="97"/>
    </location>
</feature>
<organism evidence="2 3">
    <name type="scientific">Mucilaginibacter paludis DSM 18603</name>
    <dbReference type="NCBI Taxonomy" id="714943"/>
    <lineage>
        <taxon>Bacteria</taxon>
        <taxon>Pseudomonadati</taxon>
        <taxon>Bacteroidota</taxon>
        <taxon>Sphingobacteriia</taxon>
        <taxon>Sphingobacteriales</taxon>
        <taxon>Sphingobacteriaceae</taxon>
        <taxon>Mucilaginibacter</taxon>
    </lineage>
</organism>
<name>H1YHH7_9SPHI</name>
<proteinExistence type="predicted"/>
<keyword evidence="1" id="KW-0732">Signal</keyword>
<protein>
    <submittedName>
        <fullName evidence="2">Uncharacterized protein</fullName>
    </submittedName>
</protein>
<accession>H1YHH7</accession>
<evidence type="ECO:0000256" key="1">
    <source>
        <dbReference type="SAM" id="SignalP"/>
    </source>
</evidence>
<gene>
    <name evidence="2" type="ORF">Mucpa_2267</name>
</gene>